<feature type="transmembrane region" description="Helical" evidence="5">
    <location>
        <begin position="525"/>
        <end position="549"/>
    </location>
</feature>
<dbReference type="GO" id="GO:0016020">
    <property type="term" value="C:membrane"/>
    <property type="evidence" value="ECO:0007669"/>
    <property type="project" value="UniProtKB-SubCell"/>
</dbReference>
<evidence type="ECO:0000256" key="3">
    <source>
        <dbReference type="ARBA" id="ARBA00022989"/>
    </source>
</evidence>
<dbReference type="Proteomes" id="UP000034664">
    <property type="component" value="Unassembled WGS sequence"/>
</dbReference>
<dbReference type="AlphaFoldDB" id="A0A0G0T3Y3"/>
<evidence type="ECO:0000256" key="4">
    <source>
        <dbReference type="ARBA" id="ARBA00023136"/>
    </source>
</evidence>
<evidence type="ECO:0000256" key="1">
    <source>
        <dbReference type="ARBA" id="ARBA00004141"/>
    </source>
</evidence>
<feature type="transmembrane region" description="Helical" evidence="5">
    <location>
        <begin position="282"/>
        <end position="303"/>
    </location>
</feature>
<evidence type="ECO:0000256" key="5">
    <source>
        <dbReference type="SAM" id="Phobius"/>
    </source>
</evidence>
<feature type="transmembrane region" description="Helical" evidence="5">
    <location>
        <begin position="482"/>
        <end position="505"/>
    </location>
</feature>
<feature type="transmembrane region" description="Helical" evidence="5">
    <location>
        <begin position="68"/>
        <end position="87"/>
    </location>
</feature>
<feature type="transmembrane region" description="Helical" evidence="5">
    <location>
        <begin position="130"/>
        <end position="150"/>
    </location>
</feature>
<evidence type="ECO:0000313" key="8">
    <source>
        <dbReference type="Proteomes" id="UP000034664"/>
    </source>
</evidence>
<feature type="transmembrane region" description="Helical" evidence="5">
    <location>
        <begin position="252"/>
        <end position="270"/>
    </location>
</feature>
<feature type="transmembrane region" description="Helical" evidence="5">
    <location>
        <begin position="99"/>
        <end position="118"/>
    </location>
</feature>
<reference evidence="7 8" key="1">
    <citation type="journal article" date="2015" name="Nature">
        <title>rRNA introns, odd ribosomes, and small enigmatic genomes across a large radiation of phyla.</title>
        <authorList>
            <person name="Brown C.T."/>
            <person name="Hug L.A."/>
            <person name="Thomas B.C."/>
            <person name="Sharon I."/>
            <person name="Castelle C.J."/>
            <person name="Singh A."/>
            <person name="Wilkins M.J."/>
            <person name="Williams K.H."/>
            <person name="Banfield J.F."/>
        </authorList>
    </citation>
    <scope>NUCLEOTIDE SEQUENCE [LARGE SCALE GENOMIC DNA]</scope>
</reference>
<dbReference type="InterPro" id="IPR011990">
    <property type="entry name" value="TPR-like_helical_dom_sf"/>
</dbReference>
<accession>A0A0G0T3Y3</accession>
<protein>
    <recommendedName>
        <fullName evidence="6">O-antigen ligase-related domain-containing protein</fullName>
    </recommendedName>
</protein>
<feature type="transmembrane region" description="Helical" evidence="5">
    <location>
        <begin position="178"/>
        <end position="198"/>
    </location>
</feature>
<feature type="transmembrane region" description="Helical" evidence="5">
    <location>
        <begin position="413"/>
        <end position="434"/>
    </location>
</feature>
<keyword evidence="3 5" id="KW-1133">Transmembrane helix</keyword>
<sequence length="694" mass="79258">MTEISNRTIRYAYYLLFFLTPLLLTPLNYELFEFNKMLFVYGISIIVGSAWMIRMTIEKRIIFRQTPLDIPIALFLIAHLISTINSIDPHISVWGYYGRYNGGLVSLISYLVLYYGLVSNLNDGKNNKPILNMLFLSLASGFLVSLYGIAQHFGIDAHIWVQDVQNRVFSTLGQPNWLAAYLTVLLPISFSMLLNYQVSNFNDQTNLKPKQERFENWKIGNWKLFDNWSLVMGVLSIIFYITLLFTKSRSGFFAFWISNTLFWIGVFLINKVHQGRTTTKPFQLAFGINLALIFVTTIIGSPFSQINNLFSFQKENVDYNQEALPDNTTDGSLNTGYTVQNTNVTDSGDIRKLVWQGAIDAARARPYFGWGVETFAWVFYRFKPIEHNLTSEWDFLYNKAHNEYLNYAATTGLVGLGSYLLFIGTSIGWFLTIFKSQFSSFKHNNEKLKIQNWKLFDNWNLKRGILSLGLFSGWFSLLITNFFGFSVVVTSLYFWLIPAVIVVLFQKNESIGQPAPLSLALRAGLSQWIPVGAILGTALYLLWSLVLYWRADYFYADARSAYGKGNYASSYRLIIKSITARPYEPVYHDQLASTLAHLATPSSELIEQAIAASNIALQLSPGNVSFWKSRTRMFYNLSQIDEKYSLDALNAVLEAQSRAPTDPLITYNVGIVYELNSNRDKALESFKKANFLRS</sequence>
<comment type="caution">
    <text evidence="7">The sequence shown here is derived from an EMBL/GenBank/DDBJ whole genome shotgun (WGS) entry which is preliminary data.</text>
</comment>
<evidence type="ECO:0000256" key="2">
    <source>
        <dbReference type="ARBA" id="ARBA00022692"/>
    </source>
</evidence>
<feature type="transmembrane region" description="Helical" evidence="5">
    <location>
        <begin position="38"/>
        <end position="56"/>
    </location>
</feature>
<dbReference type="EMBL" id="LBZM01000021">
    <property type="protein sequence ID" value="KKR71694.1"/>
    <property type="molecule type" value="Genomic_DNA"/>
</dbReference>
<organism evidence="7 8">
    <name type="scientific">Candidatus Roizmanbacteria bacterium GW2011_GWB1_40_7</name>
    <dbReference type="NCBI Taxonomy" id="1618482"/>
    <lineage>
        <taxon>Bacteria</taxon>
        <taxon>Candidatus Roizmaniibacteriota</taxon>
    </lineage>
</organism>
<feature type="transmembrane region" description="Helical" evidence="5">
    <location>
        <begin position="228"/>
        <end position="246"/>
    </location>
</feature>
<name>A0A0G0T3Y3_9BACT</name>
<feature type="transmembrane region" description="Helical" evidence="5">
    <location>
        <begin position="12"/>
        <end position="32"/>
    </location>
</feature>
<comment type="subcellular location">
    <subcellularLocation>
        <location evidence="1">Membrane</location>
        <topology evidence="1">Multi-pass membrane protein</topology>
    </subcellularLocation>
</comment>
<proteinExistence type="predicted"/>
<evidence type="ECO:0000259" key="6">
    <source>
        <dbReference type="Pfam" id="PF04932"/>
    </source>
</evidence>
<feature type="domain" description="O-antigen ligase-related" evidence="6">
    <location>
        <begin position="236"/>
        <end position="419"/>
    </location>
</feature>
<keyword evidence="4 5" id="KW-0472">Membrane</keyword>
<dbReference type="Pfam" id="PF04932">
    <property type="entry name" value="Wzy_C"/>
    <property type="match status" value="1"/>
</dbReference>
<dbReference type="PANTHER" id="PTHR37422">
    <property type="entry name" value="TEICHURONIC ACID BIOSYNTHESIS PROTEIN TUAE"/>
    <property type="match status" value="1"/>
</dbReference>
<dbReference type="SUPFAM" id="SSF48452">
    <property type="entry name" value="TPR-like"/>
    <property type="match status" value="1"/>
</dbReference>
<dbReference type="Gene3D" id="1.25.40.10">
    <property type="entry name" value="Tetratricopeptide repeat domain"/>
    <property type="match status" value="1"/>
</dbReference>
<evidence type="ECO:0000313" key="7">
    <source>
        <dbReference type="EMBL" id="KKR71694.1"/>
    </source>
</evidence>
<keyword evidence="2 5" id="KW-0812">Transmembrane</keyword>
<gene>
    <name evidence="7" type="ORF">UU14_C0021G0002</name>
</gene>
<dbReference type="PANTHER" id="PTHR37422:SF13">
    <property type="entry name" value="LIPOPOLYSACCHARIDE BIOSYNTHESIS PROTEIN PA4999-RELATED"/>
    <property type="match status" value="1"/>
</dbReference>
<dbReference type="InterPro" id="IPR051533">
    <property type="entry name" value="WaaL-like"/>
</dbReference>
<dbReference type="InterPro" id="IPR007016">
    <property type="entry name" value="O-antigen_ligase-rel_domated"/>
</dbReference>